<reference evidence="2 3" key="2">
    <citation type="submission" date="2024-07" db="EMBL/GenBank/DDBJ databases">
        <authorList>
            <person name="Akdeniz Z."/>
        </authorList>
    </citation>
    <scope>NUCLEOTIDE SEQUENCE [LARGE SCALE GENOMIC DNA]</scope>
</reference>
<protein>
    <submittedName>
        <fullName evidence="1">Uncharacterized protein</fullName>
    </submittedName>
</protein>
<evidence type="ECO:0000313" key="2">
    <source>
        <dbReference type="EMBL" id="CAL6008610.1"/>
    </source>
</evidence>
<organism evidence="1">
    <name type="scientific">Hexamita inflata</name>
    <dbReference type="NCBI Taxonomy" id="28002"/>
    <lineage>
        <taxon>Eukaryota</taxon>
        <taxon>Metamonada</taxon>
        <taxon>Diplomonadida</taxon>
        <taxon>Hexamitidae</taxon>
        <taxon>Hexamitinae</taxon>
        <taxon>Hexamita</taxon>
    </lineage>
</organism>
<gene>
    <name evidence="2" type="ORF">HINF_LOCUS21197</name>
    <name evidence="1" type="ORF">HINF_LOCUS7626</name>
</gene>
<dbReference type="GO" id="GO:0006898">
    <property type="term" value="P:receptor-mediated endocytosis"/>
    <property type="evidence" value="ECO:0007669"/>
    <property type="project" value="TreeGrafter"/>
</dbReference>
<dbReference type="PANTHER" id="PTHR36983">
    <property type="entry name" value="DNAJ HOMOLOG SUBFAMILY C MEMBER 13"/>
    <property type="match status" value="1"/>
</dbReference>
<sequence length="2626" mass="299596">MSLKPIQQSYNYAIQISKGLRTVWATLTIDPKQVLVNFEKDANKYELKDLIFQQLSPSNQDLPLVKRSTAQLTTQPFDIRGAAMIDLYLASIGYKIPINTEFAPAFHMNSQQEVEICFLNTFVPLLKFKGSDQAWILRLETIYGLSVKKETDFLLGFKFQTTTNNCESILKFETEKQLQQCIDNLQKAVKYLGRPALPIQEMKAQEEQSEVGQKFEADSYNITVQKPIDSLFSEVRTVGAPTRVQICINNETLQNTLKQQTVPHQVIQLNRIWSVTISEQIKIGPVSAPSEKTTENKTDTEPKTSAVTTAEVTEDDNFPLMIETITGEKLIYNFSTLAQCHSLAVSILDKMTVNSLPVNLRFFIPNNLRVNPYLMPINSQLVEQFISNCQTSGQQFVRNLLVLIEAHPRSLPIDSKMKELVQNCLYVLKSSINRNEKLVVIEGLRLAVTSRTLFRAIVEDFGGLLIPVLEQTIKEHKHDSPVLASTLILLRSIVTYQWRPNQIDSGASYTGTSAALTTGLAYKEYQNVFKGVENLEMKELKQSQKYFFSDLELQAFSSKGISETSSAAASLGLHSSYQQGKNYTSSRIEAERDNRADLFTKQTSCLPLIGALISKFDQIKSPLIQMSLIGILEDVIVTKSHVDQKFFQDQLKQALKAGQQLLPQPVGRKDLMLLAFESLSGFIDLSVMKNSYLHNSVTMIIRQMLYEDKVLSMTIRNEICQTLLCSGALVSQILFMVQDSDDYIEKIIAANLIAACYAFDKNVQQLLKKIFPTAFIAIADKMLKPAALTVEDYSNIVNPFCFTLAPFKEFLQQIHTQKYAINIVWDIQLRQALSTQLQQINAEFEQQKLFTDKISWNYEEMRINLRSCSASNFSQFDIDIGPVVLSQLINLGVDGLNAKIGADNSIEYYKFLRSQRLQYLKQNVLGKKEIIESNRYQQEIAEETGVEVKLGSLMKANLQGLDINQLMNQLFDRYITNSEDVPQKCACLYCIQMISMIQPVKFMNILQLSQEAVRSIREGDFMSVLYELCLLECACNQVNKEDIQSRSFWNLLSKTDLIYYICTKILPLLLYENGKINVNQPLEPFFELINQPCYGNLVTTSLRILIQCVRACPSTDINGAVLVPTPNIYKIIQSQAVLPTLLGLLLICWKSEKFYESVDVENKIYKDDLGEESEEAELNASTKVSSVFKTIKRIRPKIKINQDFYESIFMLTCQLIQDLCIQSEQTVQYFINAGFIEFALANPLSAKANEAVFKMLKEMSNNKQAEMVIRKLLPKPVVNYLRQSKHVTPMAEVFCSHNFVTMNCIWTKQMRQHLRDSLKSIVDSLDQALVGVTRSDIEAQMYNVKEFVENQNCFIPMIWYDNIDQHPVITDYPMIGPHEKYCLGGIYIDLIDIVQFCQLFQETTSLSIDQNRGQVEFQRKSKIIRNLDQIVQDRHNQMLKNIEQALNLQECIDILVQLIDCQQNATTGDIYQKYTQNNFGQLGDITQPYLLDATNFIMEICLKKIQDEVLSSLNLHKTEQNVRIKMKQFAQKTGGTGIAVLKQDESLKHPDLLRAERLEKLNTLFKFISVLGVVYKCTNEALLKVNNNFQSIDISILSGLLMLAPNLAMLSIKEKAKSLIDIAQDFESNDELNIVDQISNDFSENQLNLTKQMLSLASKMIMDSIQQTELRISYVKCLQRLMFCVNQQLNQETLSFIQEDIVFACTTLLQKRYKSTYSLKIEEEKEDQDVLMNNIITTVLTVVKKIVQIKEGASLMNKYNLVGFIIKLVLEQKPVASEILQKMTFADQNVQKVANKCMTLYLTQLLMKQAEIINNVNDVCYSEKVIYNNNILVYLQNQLNNFCTNVNIMDHTQIFTFANTIDVDSVLQSEFKVKQFYIVSVIGRIISNNLLKGETFYTSITGQLHMSNVAEDMKALFDKENLQVALIEFILQFARVFLQIDFTLSPMNYTTILKQTMHDQYTIYPFMLCLSLLSYLYQSSSDISAKYQMNQDLCKLILILAIQESGAPEHETVAELAASMLVHMTQVNNQCGQLLPQAYPHIIKLLNSPFQPGLQSIIGSAVPTPEDLKHVGYELGYRDSQKLGGFYKLIPTTILGRSQMLLQCLTNSPITLKNFEVIALNILLENCGEAKTEQDNFNQKVSFEQLGKQLQTSTFLQNMLPLPFQLSLVQKDITLFQKMLKSVSEVSEFIWNATVCKEFITFVGQLNQQVVQNADQDYQIETYTLQTSLKSLYSHAETYVGGVYIEVYNHLSTKVHVNVSQPKHFITKLSQKLLEVMELSEDKTYLITQYLQAIANLLKQQPRLRLLFQNDTAFKQALSKLLFDSGFNCGFAYNQENARKIAGQTTELLASFVQIEKIFSVDQLTTLFFAPVLKFSNQNSGFIVNQFQFVRDLEAFMNLSDLTEIAYKLVSSQLLRTEVLRLQLQRTKFGQINSDDIYLTRMLFEMFKSLDCSKMTRFCIGFNLIDLMKKSSDAKREFQLMNENDMFKAFVDSCVKMDMKFSSGTLTEGVYIKNENEPVPLPNVDLNQILNKEDLMDLASIEQAENQFTPDIEVEIKNGLKEVKNQIGSSIRSIFAASTDKARKIVLTQDWKDDWHLKRAVVISMQYAYVCMSKGQGWSQISKACE</sequence>
<dbReference type="EMBL" id="CATOUU010000195">
    <property type="protein sequence ID" value="CAI9919981.1"/>
    <property type="molecule type" value="Genomic_DNA"/>
</dbReference>
<evidence type="ECO:0000313" key="1">
    <source>
        <dbReference type="EMBL" id="CAI9919981.1"/>
    </source>
</evidence>
<name>A0AA86NJB0_9EUKA</name>
<dbReference type="EMBL" id="CAXDID020000058">
    <property type="protein sequence ID" value="CAL6008610.1"/>
    <property type="molecule type" value="Genomic_DNA"/>
</dbReference>
<dbReference type="PANTHER" id="PTHR36983:SF2">
    <property type="entry name" value="DNAJ HOMOLOG SUBFAMILY C MEMBER 13"/>
    <property type="match status" value="1"/>
</dbReference>
<dbReference type="GO" id="GO:0010008">
    <property type="term" value="C:endosome membrane"/>
    <property type="evidence" value="ECO:0007669"/>
    <property type="project" value="TreeGrafter"/>
</dbReference>
<dbReference type="Proteomes" id="UP001642409">
    <property type="component" value="Unassembled WGS sequence"/>
</dbReference>
<dbReference type="InterPro" id="IPR044978">
    <property type="entry name" value="GRV2/DNAJC13"/>
</dbReference>
<keyword evidence="3" id="KW-1185">Reference proteome</keyword>
<comment type="caution">
    <text evidence="1">The sequence shown here is derived from an EMBL/GenBank/DDBJ whole genome shotgun (WGS) entry which is preliminary data.</text>
</comment>
<accession>A0AA86NJB0</accession>
<dbReference type="GO" id="GO:2000641">
    <property type="term" value="P:regulation of early endosome to late endosome transport"/>
    <property type="evidence" value="ECO:0007669"/>
    <property type="project" value="InterPro"/>
</dbReference>
<dbReference type="GO" id="GO:0007032">
    <property type="term" value="P:endosome organization"/>
    <property type="evidence" value="ECO:0007669"/>
    <property type="project" value="InterPro"/>
</dbReference>
<proteinExistence type="predicted"/>
<evidence type="ECO:0000313" key="3">
    <source>
        <dbReference type="Proteomes" id="UP001642409"/>
    </source>
</evidence>
<reference evidence="1" key="1">
    <citation type="submission" date="2023-06" db="EMBL/GenBank/DDBJ databases">
        <authorList>
            <person name="Kurt Z."/>
        </authorList>
    </citation>
    <scope>NUCLEOTIDE SEQUENCE</scope>
</reference>